<dbReference type="EMBL" id="CP006933">
    <property type="protein sequence ID" value="AIS33028.1"/>
    <property type="molecule type" value="Genomic_DNA"/>
</dbReference>
<reference evidence="4" key="1">
    <citation type="submission" date="2013-12" db="EMBL/GenBank/DDBJ databases">
        <title>The complete genome sequence of Methanobacterium sp. BRM9.</title>
        <authorList>
            <consortium name="Pastoral Greenhouse Gas Research Consortium"/>
            <person name="Kelly W.J."/>
            <person name="Leahy S.C."/>
            <person name="Perry R."/>
            <person name="Li D."/>
            <person name="Altermann E."/>
            <person name="Lambie S.C."/>
            <person name="Attwood G.T."/>
        </authorList>
    </citation>
    <scope>NUCLEOTIDE SEQUENCE [LARGE SCALE GENOMIC DNA]</scope>
    <source>
        <strain evidence="4">BRM9</strain>
    </source>
</reference>
<protein>
    <submittedName>
        <fullName evidence="4">Acetyltransferase GNAT family</fullName>
    </submittedName>
</protein>
<dbReference type="GO" id="GO:0016747">
    <property type="term" value="F:acyltransferase activity, transferring groups other than amino-acyl groups"/>
    <property type="evidence" value="ECO:0007669"/>
    <property type="project" value="InterPro"/>
</dbReference>
<dbReference type="KEGG" id="mfc:BRM9_2228"/>
<evidence type="ECO:0000313" key="5">
    <source>
        <dbReference type="EMBL" id="CEL25876.1"/>
    </source>
</evidence>
<dbReference type="Proteomes" id="UP000029661">
    <property type="component" value="Chromosome"/>
</dbReference>
<dbReference type="InterPro" id="IPR000182">
    <property type="entry name" value="GNAT_dom"/>
</dbReference>
<dbReference type="PANTHER" id="PTHR43420">
    <property type="entry name" value="ACETYLTRANSFERASE"/>
    <property type="match status" value="1"/>
</dbReference>
<dbReference type="GeneID" id="26740494"/>
<evidence type="ECO:0000259" key="3">
    <source>
        <dbReference type="PROSITE" id="PS51186"/>
    </source>
</evidence>
<evidence type="ECO:0000313" key="6">
    <source>
        <dbReference type="Proteomes" id="UP000029661"/>
    </source>
</evidence>
<evidence type="ECO:0000313" key="7">
    <source>
        <dbReference type="Proteomes" id="UP000062768"/>
    </source>
</evidence>
<keyword evidence="7" id="KW-1185">Reference proteome</keyword>
<name>A0A089ZJ43_METFO</name>
<proteinExistence type="predicted"/>
<dbReference type="InterPro" id="IPR016181">
    <property type="entry name" value="Acyl_CoA_acyltransferase"/>
</dbReference>
<keyword evidence="1 4" id="KW-0808">Transferase</keyword>
<dbReference type="PATRIC" id="fig|2162.10.peg.2334"/>
<dbReference type="STRING" id="2162.BRM9_2228"/>
<dbReference type="Pfam" id="PF00583">
    <property type="entry name" value="Acetyltransf_1"/>
    <property type="match status" value="1"/>
</dbReference>
<accession>A0A089ZJ43</accession>
<dbReference type="PROSITE" id="PS51186">
    <property type="entry name" value="GNAT"/>
    <property type="match status" value="1"/>
</dbReference>
<evidence type="ECO:0000256" key="2">
    <source>
        <dbReference type="ARBA" id="ARBA00023315"/>
    </source>
</evidence>
<dbReference type="Gene3D" id="3.40.630.30">
    <property type="match status" value="1"/>
</dbReference>
<reference evidence="5" key="2">
    <citation type="submission" date="2014-09" db="EMBL/GenBank/DDBJ databases">
        <authorList>
            <person name="Bishop-Lilly K.A."/>
            <person name="Broomall S.M."/>
            <person name="Chain P.S."/>
            <person name="Chertkov O."/>
            <person name="Coyne S.R."/>
            <person name="Daligault H.E."/>
            <person name="Davenport K.W."/>
            <person name="Erkkila T."/>
            <person name="Frey K.G."/>
            <person name="Gibbons H.S."/>
            <person name="Gu W."/>
            <person name="Jaissle J."/>
            <person name="Johnson S.L."/>
            <person name="Koroleva G.I."/>
            <person name="Ladner J.T."/>
            <person name="Lo C.-C."/>
            <person name="Minogue T.D."/>
            <person name="Munk C."/>
            <person name="Palacios G.F."/>
            <person name="Redden C.L."/>
            <person name="Rosenzweig C.N."/>
            <person name="Scholz M.B."/>
            <person name="Teshima H."/>
            <person name="Xu Y."/>
        </authorList>
    </citation>
    <scope>NUCLEOTIDE SEQUENCE</scope>
    <source>
        <strain evidence="5">Mb9</strain>
    </source>
</reference>
<dbReference type="RefSeq" id="WP_048085777.1">
    <property type="nucleotide sequence ID" value="NZ_CP006933.1"/>
</dbReference>
<feature type="domain" description="N-acetyltransferase" evidence="3">
    <location>
        <begin position="4"/>
        <end position="158"/>
    </location>
</feature>
<dbReference type="CDD" id="cd04301">
    <property type="entry name" value="NAT_SF"/>
    <property type="match status" value="1"/>
</dbReference>
<gene>
    <name evidence="4" type="ORF">BRM9_2228</name>
    <name evidence="5" type="ORF">MB9_2262</name>
</gene>
<keyword evidence="2" id="KW-0012">Acyltransferase</keyword>
<sequence>MENMIIVETDASNLNLVQPLWEKLNQHHLKQESNFKEHYAHFTFQKRVEVLLKKSREGDMHIGLVKNKKSGIPVAYCITTINPDKEGEIDSIYVAENCRGQGWGDELMKRSLKWMKGKGVTKKSVRVSFGNQEAVPFYERYGFCRRSVTLEQIPDEER</sequence>
<evidence type="ECO:0000256" key="1">
    <source>
        <dbReference type="ARBA" id="ARBA00022679"/>
    </source>
</evidence>
<dbReference type="PANTHER" id="PTHR43420:SF12">
    <property type="entry name" value="N-ACETYLTRANSFERASE DOMAIN-CONTAINING PROTEIN"/>
    <property type="match status" value="1"/>
</dbReference>
<dbReference type="Proteomes" id="UP000062768">
    <property type="component" value="Chromosome I"/>
</dbReference>
<dbReference type="AlphaFoldDB" id="A0A089ZJ43"/>
<dbReference type="EMBL" id="LN734822">
    <property type="protein sequence ID" value="CEL25876.1"/>
    <property type="molecule type" value="Genomic_DNA"/>
</dbReference>
<dbReference type="InterPro" id="IPR050680">
    <property type="entry name" value="YpeA/RimI_acetyltransf"/>
</dbReference>
<dbReference type="SUPFAM" id="SSF55729">
    <property type="entry name" value="Acyl-CoA N-acyltransferases (Nat)"/>
    <property type="match status" value="1"/>
</dbReference>
<evidence type="ECO:0000313" key="4">
    <source>
        <dbReference type="EMBL" id="AIS33028.1"/>
    </source>
</evidence>
<dbReference type="OrthoDB" id="43754at2157"/>
<organism evidence="4 6">
    <name type="scientific">Methanobacterium formicicum</name>
    <dbReference type="NCBI Taxonomy" id="2162"/>
    <lineage>
        <taxon>Archaea</taxon>
        <taxon>Methanobacteriati</taxon>
        <taxon>Methanobacteriota</taxon>
        <taxon>Methanomada group</taxon>
        <taxon>Methanobacteria</taxon>
        <taxon>Methanobacteriales</taxon>
        <taxon>Methanobacteriaceae</taxon>
        <taxon>Methanobacterium</taxon>
    </lineage>
</organism>